<evidence type="ECO:0000256" key="1">
    <source>
        <dbReference type="SAM" id="Phobius"/>
    </source>
</evidence>
<dbReference type="eggNOG" id="ENOG5033X8T">
    <property type="taxonomic scope" value="Bacteria"/>
</dbReference>
<sequence length="570" mass="66432">MPQTTIIILLLLTAILVVLGILLLLPNIRMWKRGRVASLQQKKQLIDDTLHRLQCPVVWKSEDDAQIAEFTFQEGHFRLYVSEDAEAIRLSYLFFLCVSIDKLNLVRELCNRCNMNTRAEHLLYTVDNTEHGTNVHIIAGIYLHEKTAERVMTEALRNIFAWRNSFVQKYHELNAERGKFVDLDVEQGKAELDRQFSLLREQEILRRPLRKGNRETLDSGMTLPELAERLFGIADFQPQELKVVTDTVKVFTDKGIINTFRIYSALTDGINLSAFVRAHATLEVCFCEAKKSDRPRFMQLFLETAGNSTHTLYYRATATLMPLSPAANLPLGSYETQERSCGCLMAVDLDATTERKNLEFRFMWQDAKDKQQRGEEHLLSDEQRLILHIIDPTIAYCLYFGKQLFLRQRYYEALSYLEYAFESMQETSAEMSNEQMETLCEVAYLSGFCHAELHRFKKAYYYLFIAFGFNHITYTEAYVNCLVNMGDFRAERLIDTLLTQTQGNHHNGETENEGYVQKFISFLQRRKTTLLIRRKKYNEAEELLKRMLNEPDNSDFALHELATIQRLRKN</sequence>
<dbReference type="EMBL" id="AEEI01000029">
    <property type="protein sequence ID" value="EFM02123.1"/>
    <property type="molecule type" value="Genomic_DNA"/>
</dbReference>
<keyword evidence="1" id="KW-0472">Membrane</keyword>
<dbReference type="InterPro" id="IPR011990">
    <property type="entry name" value="TPR-like_helical_dom_sf"/>
</dbReference>
<dbReference type="AlphaFoldDB" id="E0NRY4"/>
<comment type="caution">
    <text evidence="2">The sequence shown here is derived from an EMBL/GenBank/DDBJ whole genome shotgun (WGS) entry which is preliminary data.</text>
</comment>
<dbReference type="HOGENOM" id="CLU_485604_0_0_10"/>
<keyword evidence="3" id="KW-1185">Reference proteome</keyword>
<accession>E0NRY4</accession>
<evidence type="ECO:0008006" key="4">
    <source>
        <dbReference type="Google" id="ProtNLM"/>
    </source>
</evidence>
<proteinExistence type="predicted"/>
<dbReference type="Gene3D" id="1.25.40.10">
    <property type="entry name" value="Tetratricopeptide repeat domain"/>
    <property type="match status" value="1"/>
</dbReference>
<keyword evidence="1" id="KW-0812">Transmembrane</keyword>
<dbReference type="Proteomes" id="UP000004394">
    <property type="component" value="Unassembled WGS sequence"/>
</dbReference>
<evidence type="ECO:0000313" key="2">
    <source>
        <dbReference type="EMBL" id="EFM02123.1"/>
    </source>
</evidence>
<protein>
    <recommendedName>
        <fullName evidence="4">Tetratricopeptide repeat protein</fullName>
    </recommendedName>
</protein>
<name>E0NRY4_9BACT</name>
<organism evidence="2 3">
    <name type="scientific">Hoylesella marshii DSM 16973 = JCM 13450</name>
    <dbReference type="NCBI Taxonomy" id="862515"/>
    <lineage>
        <taxon>Bacteria</taxon>
        <taxon>Pseudomonadati</taxon>
        <taxon>Bacteroidota</taxon>
        <taxon>Bacteroidia</taxon>
        <taxon>Bacteroidales</taxon>
        <taxon>Prevotellaceae</taxon>
        <taxon>Hoylesella</taxon>
    </lineage>
</organism>
<keyword evidence="1" id="KW-1133">Transmembrane helix</keyword>
<dbReference type="RefSeq" id="WP_006948832.1">
    <property type="nucleotide sequence ID" value="NZ_BAJI01000046.1"/>
</dbReference>
<feature type="transmembrane region" description="Helical" evidence="1">
    <location>
        <begin position="6"/>
        <end position="25"/>
    </location>
</feature>
<dbReference type="OrthoDB" id="1083059at2"/>
<reference evidence="2" key="1">
    <citation type="submission" date="2010-07" db="EMBL/GenBank/DDBJ databases">
        <authorList>
            <person name="Muzny D."/>
            <person name="Qin X."/>
            <person name="Deng J."/>
            <person name="Jiang H."/>
            <person name="Liu Y."/>
            <person name="Qu J."/>
            <person name="Song X.-Z."/>
            <person name="Zhang L."/>
            <person name="Thornton R."/>
            <person name="Coyle M."/>
            <person name="Francisco L."/>
            <person name="Jackson L."/>
            <person name="Javaid M."/>
            <person name="Korchina V."/>
            <person name="Kovar C."/>
            <person name="Mata R."/>
            <person name="Mathew T."/>
            <person name="Ngo R."/>
            <person name="Nguyen L."/>
            <person name="Nguyen N."/>
            <person name="Okwuonu G."/>
            <person name="Ongeri F."/>
            <person name="Pham C."/>
            <person name="Simmons D."/>
            <person name="Wilczek-Boney K."/>
            <person name="Hale W."/>
            <person name="Jakkamsetti A."/>
            <person name="Pham P."/>
            <person name="Ruth R."/>
            <person name="San Lucas F."/>
            <person name="Warren J."/>
            <person name="Zhang J."/>
            <person name="Zhao Z."/>
            <person name="Zhou C."/>
            <person name="Zhu D."/>
            <person name="Lee S."/>
            <person name="Bess C."/>
            <person name="Blankenburg K."/>
            <person name="Forbes L."/>
            <person name="Fu Q."/>
            <person name="Gubbala S."/>
            <person name="Hirani K."/>
            <person name="Jayaseelan J.C."/>
            <person name="Lara F."/>
            <person name="Munidasa M."/>
            <person name="Palculict T."/>
            <person name="Patil S."/>
            <person name="Pu L.-L."/>
            <person name="Saada N."/>
            <person name="Tang L."/>
            <person name="Weissenberger G."/>
            <person name="Zhu Y."/>
            <person name="Hemphill L."/>
            <person name="Shang Y."/>
            <person name="Youmans B."/>
            <person name="Ayvaz T."/>
            <person name="Ross M."/>
            <person name="Santibanez J."/>
            <person name="Aqrawi P."/>
            <person name="Gross S."/>
            <person name="Joshi V."/>
            <person name="Fowler G."/>
            <person name="Nazareth L."/>
            <person name="Reid J."/>
            <person name="Worley K."/>
            <person name="Petrosino J."/>
            <person name="Highlander S."/>
            <person name="Gibbs R."/>
        </authorList>
    </citation>
    <scope>NUCLEOTIDE SEQUENCE [LARGE SCALE GENOMIC DNA]</scope>
    <source>
        <strain evidence="2">DSM 16973</strain>
    </source>
</reference>
<gene>
    <name evidence="2" type="ORF">HMPREF0658_0935</name>
</gene>
<dbReference type="BioCyc" id="PMAR862515-HMP:GMOO-950-MONOMER"/>
<evidence type="ECO:0000313" key="3">
    <source>
        <dbReference type="Proteomes" id="UP000004394"/>
    </source>
</evidence>
<dbReference type="STRING" id="862515.HMPREF0658_0935"/>